<organism evidence="1 2">
    <name type="scientific">Pluteus cervinus</name>
    <dbReference type="NCBI Taxonomy" id="181527"/>
    <lineage>
        <taxon>Eukaryota</taxon>
        <taxon>Fungi</taxon>
        <taxon>Dikarya</taxon>
        <taxon>Basidiomycota</taxon>
        <taxon>Agaricomycotina</taxon>
        <taxon>Agaricomycetes</taxon>
        <taxon>Agaricomycetidae</taxon>
        <taxon>Agaricales</taxon>
        <taxon>Pluteineae</taxon>
        <taxon>Pluteaceae</taxon>
        <taxon>Pluteus</taxon>
    </lineage>
</organism>
<protein>
    <submittedName>
        <fullName evidence="1">Uncharacterized protein</fullName>
    </submittedName>
</protein>
<name>A0ACD3AMH0_9AGAR</name>
<proteinExistence type="predicted"/>
<dbReference type="Proteomes" id="UP000308600">
    <property type="component" value="Unassembled WGS sequence"/>
</dbReference>
<accession>A0ACD3AMH0</accession>
<dbReference type="EMBL" id="ML208405">
    <property type="protein sequence ID" value="TFK66439.1"/>
    <property type="molecule type" value="Genomic_DNA"/>
</dbReference>
<evidence type="ECO:0000313" key="2">
    <source>
        <dbReference type="Proteomes" id="UP000308600"/>
    </source>
</evidence>
<gene>
    <name evidence="1" type="ORF">BDN72DRAFT_844371</name>
</gene>
<evidence type="ECO:0000313" key="1">
    <source>
        <dbReference type="EMBL" id="TFK66439.1"/>
    </source>
</evidence>
<reference evidence="1 2" key="1">
    <citation type="journal article" date="2019" name="Nat. Ecol. Evol.">
        <title>Megaphylogeny resolves global patterns of mushroom evolution.</title>
        <authorList>
            <person name="Varga T."/>
            <person name="Krizsan K."/>
            <person name="Foldi C."/>
            <person name="Dima B."/>
            <person name="Sanchez-Garcia M."/>
            <person name="Sanchez-Ramirez S."/>
            <person name="Szollosi G.J."/>
            <person name="Szarkandi J.G."/>
            <person name="Papp V."/>
            <person name="Albert L."/>
            <person name="Andreopoulos W."/>
            <person name="Angelini C."/>
            <person name="Antonin V."/>
            <person name="Barry K.W."/>
            <person name="Bougher N.L."/>
            <person name="Buchanan P."/>
            <person name="Buyck B."/>
            <person name="Bense V."/>
            <person name="Catcheside P."/>
            <person name="Chovatia M."/>
            <person name="Cooper J."/>
            <person name="Damon W."/>
            <person name="Desjardin D."/>
            <person name="Finy P."/>
            <person name="Geml J."/>
            <person name="Haridas S."/>
            <person name="Hughes K."/>
            <person name="Justo A."/>
            <person name="Karasinski D."/>
            <person name="Kautmanova I."/>
            <person name="Kiss B."/>
            <person name="Kocsube S."/>
            <person name="Kotiranta H."/>
            <person name="LaButti K.M."/>
            <person name="Lechner B.E."/>
            <person name="Liimatainen K."/>
            <person name="Lipzen A."/>
            <person name="Lukacs Z."/>
            <person name="Mihaltcheva S."/>
            <person name="Morgado L.N."/>
            <person name="Niskanen T."/>
            <person name="Noordeloos M.E."/>
            <person name="Ohm R.A."/>
            <person name="Ortiz-Santana B."/>
            <person name="Ovrebo C."/>
            <person name="Racz N."/>
            <person name="Riley R."/>
            <person name="Savchenko A."/>
            <person name="Shiryaev A."/>
            <person name="Soop K."/>
            <person name="Spirin V."/>
            <person name="Szebenyi C."/>
            <person name="Tomsovsky M."/>
            <person name="Tulloss R.E."/>
            <person name="Uehling J."/>
            <person name="Grigoriev I.V."/>
            <person name="Vagvolgyi C."/>
            <person name="Papp T."/>
            <person name="Martin F.M."/>
            <person name="Miettinen O."/>
            <person name="Hibbett D.S."/>
            <person name="Nagy L.G."/>
        </authorList>
    </citation>
    <scope>NUCLEOTIDE SEQUENCE [LARGE SCALE GENOMIC DNA]</scope>
    <source>
        <strain evidence="1 2">NL-1719</strain>
    </source>
</reference>
<keyword evidence="2" id="KW-1185">Reference proteome</keyword>
<sequence>MKQLENIGDAFRLLDLPAEVIDNILGHVPLHRDLLNFALASRFCSTMVIPRHTEYRVIDFEENEKDQLWTHLVQRPDLACNIREIHILYGDDAPTESFWGPTYHYPKDFLEMSPEPAPKTRQAIRDDMFEALRHMARLERVHWNWLPKRSKDLVLKVFDVLKTLPMLKHLSFYHPKTFSMDVPLAKHPLWTMTTLESLNLEGPAWPNLSWLELDHALMMAWFQSLSLLQFLRMDVGVFLSYSDELSFPDLRCLSLQGNSLQDIPLVKFLQRHSGLEEVSLPLRRLFQVPADLLPNLKRLACLPHVLLDLEAGHSRNRSPTDPPSWHLEHLHITAGQWGFGEHDARPFVDTFCDLTCIDRTALRALHLGVSGSVSALNKLANLYPGIEELYISPGLYRKDERRTQPIGFADTLLIFPHFLNLRVIHGNSIWTRLPEDILDVISIMPPDDRLIMFLPSPMDPKTNFALNACNHMQLIQIGNLCNEDGEWTDTAEVNHRIVSLARRCKKLERMDSHINEEEIIRIERKKVNRGNGKAMADWLGRGKVKAEILGWEEIQYSIEERCSRNPFETMPTRYADGI</sequence>